<evidence type="ECO:0000313" key="3">
    <source>
        <dbReference type="Proteomes" id="UP000305948"/>
    </source>
</evidence>
<evidence type="ECO:0008006" key="4">
    <source>
        <dbReference type="Google" id="ProtNLM"/>
    </source>
</evidence>
<reference evidence="2 3" key="1">
    <citation type="journal article" date="2019" name="Nat. Ecol. Evol.">
        <title>Megaphylogeny resolves global patterns of mushroom evolution.</title>
        <authorList>
            <person name="Varga T."/>
            <person name="Krizsan K."/>
            <person name="Foldi C."/>
            <person name="Dima B."/>
            <person name="Sanchez-Garcia M."/>
            <person name="Sanchez-Ramirez S."/>
            <person name="Szollosi G.J."/>
            <person name="Szarkandi J.G."/>
            <person name="Papp V."/>
            <person name="Albert L."/>
            <person name="Andreopoulos W."/>
            <person name="Angelini C."/>
            <person name="Antonin V."/>
            <person name="Barry K.W."/>
            <person name="Bougher N.L."/>
            <person name="Buchanan P."/>
            <person name="Buyck B."/>
            <person name="Bense V."/>
            <person name="Catcheside P."/>
            <person name="Chovatia M."/>
            <person name="Cooper J."/>
            <person name="Damon W."/>
            <person name="Desjardin D."/>
            <person name="Finy P."/>
            <person name="Geml J."/>
            <person name="Haridas S."/>
            <person name="Hughes K."/>
            <person name="Justo A."/>
            <person name="Karasinski D."/>
            <person name="Kautmanova I."/>
            <person name="Kiss B."/>
            <person name="Kocsube S."/>
            <person name="Kotiranta H."/>
            <person name="LaButti K.M."/>
            <person name="Lechner B.E."/>
            <person name="Liimatainen K."/>
            <person name="Lipzen A."/>
            <person name="Lukacs Z."/>
            <person name="Mihaltcheva S."/>
            <person name="Morgado L.N."/>
            <person name="Niskanen T."/>
            <person name="Noordeloos M.E."/>
            <person name="Ohm R.A."/>
            <person name="Ortiz-Santana B."/>
            <person name="Ovrebo C."/>
            <person name="Racz N."/>
            <person name="Riley R."/>
            <person name="Savchenko A."/>
            <person name="Shiryaev A."/>
            <person name="Soop K."/>
            <person name="Spirin V."/>
            <person name="Szebenyi C."/>
            <person name="Tomsovsky M."/>
            <person name="Tulloss R.E."/>
            <person name="Uehling J."/>
            <person name="Grigoriev I.V."/>
            <person name="Vagvolgyi C."/>
            <person name="Papp T."/>
            <person name="Martin F.M."/>
            <person name="Miettinen O."/>
            <person name="Hibbett D.S."/>
            <person name="Nagy L.G."/>
        </authorList>
    </citation>
    <scope>NUCLEOTIDE SEQUENCE [LARGE SCALE GENOMIC DNA]</scope>
    <source>
        <strain evidence="2 3">OMC1185</strain>
    </source>
</reference>
<dbReference type="OrthoDB" id="10369029at2759"/>
<gene>
    <name evidence="2" type="ORF">OE88DRAFT_1811243</name>
</gene>
<dbReference type="AlphaFoldDB" id="A0A5C3MRD6"/>
<name>A0A5C3MRD6_9AGAM</name>
<sequence length="184" mass="19947">MFARSAVLSFLAGFVSLYLAMPAFSMDTLMSRDLPAGLPRECYCNYTGCQYGPSQQPFNVTYRGILGPDGGERGLSASPGDMVQFKWEPHICYPDTTFAVAIKTVDDPDCTSFNAYSPGKCLVGPVLTNLGTYNQSGNGSLVFNGVGLTYGELYQATLLKYNTTTGAASVVVNLDFSWEIPYPY</sequence>
<feature type="signal peptide" evidence="1">
    <location>
        <begin position="1"/>
        <end position="25"/>
    </location>
</feature>
<accession>A0A5C3MRD6</accession>
<evidence type="ECO:0000256" key="1">
    <source>
        <dbReference type="SAM" id="SignalP"/>
    </source>
</evidence>
<dbReference type="EMBL" id="ML213524">
    <property type="protein sequence ID" value="TFK47445.1"/>
    <property type="molecule type" value="Genomic_DNA"/>
</dbReference>
<evidence type="ECO:0000313" key="2">
    <source>
        <dbReference type="EMBL" id="TFK47445.1"/>
    </source>
</evidence>
<keyword evidence="3" id="KW-1185">Reference proteome</keyword>
<protein>
    <recommendedName>
        <fullName evidence="4">Ubiquitin 3 binding protein But2 C-terminal domain-containing protein</fullName>
    </recommendedName>
</protein>
<keyword evidence="1" id="KW-0732">Signal</keyword>
<dbReference type="Proteomes" id="UP000305948">
    <property type="component" value="Unassembled WGS sequence"/>
</dbReference>
<proteinExistence type="predicted"/>
<organism evidence="2 3">
    <name type="scientific">Heliocybe sulcata</name>
    <dbReference type="NCBI Taxonomy" id="5364"/>
    <lineage>
        <taxon>Eukaryota</taxon>
        <taxon>Fungi</taxon>
        <taxon>Dikarya</taxon>
        <taxon>Basidiomycota</taxon>
        <taxon>Agaricomycotina</taxon>
        <taxon>Agaricomycetes</taxon>
        <taxon>Gloeophyllales</taxon>
        <taxon>Gloeophyllaceae</taxon>
        <taxon>Heliocybe</taxon>
    </lineage>
</organism>
<feature type="chain" id="PRO_5022772328" description="Ubiquitin 3 binding protein But2 C-terminal domain-containing protein" evidence="1">
    <location>
        <begin position="26"/>
        <end position="184"/>
    </location>
</feature>